<accession>A0ACC1N613</accession>
<sequence length="593" mass="65354">MDEKADVPQDELRQDVAAAHSSPTPPSTYIPPRARKLHDPDVTFEEYHYYANKTRVEQDTLDSPGVKWLQLLGGKKNQTTSEQELHLAKVNLASYEQRLTITDEEWTNASRAFRTASWGACFYLITTDILGPFAVPFAIGTLGYGPGIALFTVFGFFAGYSAYLLWYVFLGVDSYEFPARNYGDLAFRAWGRTARHVTNFLQAISLLLLLGQVVILFGQNISQMSKFKLCYAVCPLLFVIAGFFLTQVRTLKSYGWVATFAVWLNLLVIFITMGVMAHSPPNFAIATLGSAGSAVNPASITPDKNGVFPPISHYSGMPPGSLVGSINGLLSGVLAYAGLQLFVEFMAEMRRPRDFWKSVWTAQLFIYTVYVVYGCYVYHFQGQYSYNPSFQGVSTYGWQTAGNAISLVAGLIAAGLYGNIGIKVFYNNVLMDLLHAPPLTAKPGKLFYAALVPVWWSVAFIIAAAIPDYFGFISVISASTLLNLSYTLPPFIALGHDIQKYAIRVEEGEGFDPDTGIVTRHGSVLGRWARGFFSGGMFRVLRNIWHVVYFLASLAMCGLGMYAAVQGMIDAFKNPQLNSFSCVSPLNLAAQSA</sequence>
<evidence type="ECO:0000313" key="1">
    <source>
        <dbReference type="EMBL" id="KAJ2974504.1"/>
    </source>
</evidence>
<keyword evidence="2" id="KW-1185">Reference proteome</keyword>
<comment type="caution">
    <text evidence="1">The sequence shown here is derived from an EMBL/GenBank/DDBJ whole genome shotgun (WGS) entry which is preliminary data.</text>
</comment>
<evidence type="ECO:0000313" key="2">
    <source>
        <dbReference type="Proteomes" id="UP001143910"/>
    </source>
</evidence>
<name>A0ACC1N613_9HYPO</name>
<reference evidence="1" key="1">
    <citation type="submission" date="2022-08" db="EMBL/GenBank/DDBJ databases">
        <title>Genome Sequence of Lecanicillium fungicola.</title>
        <authorList>
            <person name="Buettner E."/>
        </authorList>
    </citation>
    <scope>NUCLEOTIDE SEQUENCE</scope>
    <source>
        <strain evidence="1">Babe33</strain>
    </source>
</reference>
<gene>
    <name evidence="1" type="ORF">NQ176_g6017</name>
</gene>
<proteinExistence type="predicted"/>
<organism evidence="1 2">
    <name type="scientific">Zarea fungicola</name>
    <dbReference type="NCBI Taxonomy" id="93591"/>
    <lineage>
        <taxon>Eukaryota</taxon>
        <taxon>Fungi</taxon>
        <taxon>Dikarya</taxon>
        <taxon>Ascomycota</taxon>
        <taxon>Pezizomycotina</taxon>
        <taxon>Sordariomycetes</taxon>
        <taxon>Hypocreomycetidae</taxon>
        <taxon>Hypocreales</taxon>
        <taxon>Cordycipitaceae</taxon>
        <taxon>Zarea</taxon>
    </lineage>
</organism>
<dbReference type="Proteomes" id="UP001143910">
    <property type="component" value="Unassembled WGS sequence"/>
</dbReference>
<protein>
    <submittedName>
        <fullName evidence="1">Uncharacterized protein</fullName>
    </submittedName>
</protein>
<dbReference type="EMBL" id="JANJQO010000821">
    <property type="protein sequence ID" value="KAJ2974504.1"/>
    <property type="molecule type" value="Genomic_DNA"/>
</dbReference>